<keyword evidence="5" id="KW-1185">Reference proteome</keyword>
<organism evidence="4 5">
    <name type="scientific">Punica granatum</name>
    <name type="common">Pomegranate</name>
    <dbReference type="NCBI Taxonomy" id="22663"/>
    <lineage>
        <taxon>Eukaryota</taxon>
        <taxon>Viridiplantae</taxon>
        <taxon>Streptophyta</taxon>
        <taxon>Embryophyta</taxon>
        <taxon>Tracheophyta</taxon>
        <taxon>Spermatophyta</taxon>
        <taxon>Magnoliopsida</taxon>
        <taxon>eudicotyledons</taxon>
        <taxon>Gunneridae</taxon>
        <taxon>Pentapetalae</taxon>
        <taxon>rosids</taxon>
        <taxon>malvids</taxon>
        <taxon>Myrtales</taxon>
        <taxon>Lythraceae</taxon>
        <taxon>Punica</taxon>
    </lineage>
</organism>
<comment type="similarity">
    <text evidence="1">Belongs to the STIG1 family.</text>
</comment>
<dbReference type="EMBL" id="PGOL01004345">
    <property type="protein sequence ID" value="PKI37641.1"/>
    <property type="molecule type" value="Genomic_DNA"/>
</dbReference>
<gene>
    <name evidence="4" type="ORF">CRG98_041934</name>
</gene>
<dbReference type="Proteomes" id="UP000233551">
    <property type="component" value="Unassembled WGS sequence"/>
</dbReference>
<dbReference type="PANTHER" id="PTHR33227:SF6">
    <property type="entry name" value="PROTEIN GRIM REAPER"/>
    <property type="match status" value="1"/>
</dbReference>
<feature type="signal peptide" evidence="3">
    <location>
        <begin position="1"/>
        <end position="26"/>
    </location>
</feature>
<accession>A0A2I0I110</accession>
<protein>
    <recommendedName>
        <fullName evidence="6">Protein GRIM REAPER-like</fullName>
    </recommendedName>
</protein>
<comment type="caution">
    <text evidence="4">The sequence shown here is derived from an EMBL/GenBank/DDBJ whole genome shotgun (WGS) entry which is preliminary data.</text>
</comment>
<evidence type="ECO:0000313" key="5">
    <source>
        <dbReference type="Proteomes" id="UP000233551"/>
    </source>
</evidence>
<dbReference type="InterPro" id="IPR006969">
    <property type="entry name" value="Stig-like"/>
</dbReference>
<keyword evidence="2 3" id="KW-0732">Signal</keyword>
<dbReference type="Pfam" id="PF04885">
    <property type="entry name" value="Stig1"/>
    <property type="match status" value="1"/>
</dbReference>
<evidence type="ECO:0000256" key="1">
    <source>
        <dbReference type="ARBA" id="ARBA00006010"/>
    </source>
</evidence>
<reference evidence="4 5" key="1">
    <citation type="submission" date="2017-11" db="EMBL/GenBank/DDBJ databases">
        <title>De-novo sequencing of pomegranate (Punica granatum L.) genome.</title>
        <authorList>
            <person name="Akparov Z."/>
            <person name="Amiraslanov A."/>
            <person name="Hajiyeva S."/>
            <person name="Abbasov M."/>
            <person name="Kaur K."/>
            <person name="Hamwieh A."/>
            <person name="Solovyev V."/>
            <person name="Salamov A."/>
            <person name="Braich B."/>
            <person name="Kosarev P."/>
            <person name="Mahmoud A."/>
            <person name="Hajiyev E."/>
            <person name="Babayeva S."/>
            <person name="Izzatullayeva V."/>
            <person name="Mammadov A."/>
            <person name="Mammadov A."/>
            <person name="Sharifova S."/>
            <person name="Ojaghi J."/>
            <person name="Eynullazada K."/>
            <person name="Bayramov B."/>
            <person name="Abdulazimova A."/>
            <person name="Shahmuradov I."/>
        </authorList>
    </citation>
    <scope>NUCLEOTIDE SEQUENCE [LARGE SCALE GENOMIC DNA]</scope>
    <source>
        <strain evidence="5">cv. AG2017</strain>
        <tissue evidence="4">Leaf</tissue>
    </source>
</reference>
<sequence length="220" mass="23917">MSSTTSTILFTLTILLSLILPFLVVAQSPFASWMTEPDEEDQFYVLDNPSLQPANLRSRSRFLLSVIKKGTSCNAVTKNICNGVQANNGTSLLYCCKKHCRNILGDRNNCGRCGQKCSFGELCCNGVCTSVAYNPYNCGKCNKKCAAGPHVGSLHSWPSLGPETQLPAWNSAGWTSAHKARSNGSKLNGHYLNPNLTHKLALLEPRKDELCDLCIGGISM</sequence>
<evidence type="ECO:0008006" key="6">
    <source>
        <dbReference type="Google" id="ProtNLM"/>
    </source>
</evidence>
<proteinExistence type="inferred from homology"/>
<feature type="chain" id="PRO_5014147225" description="Protein GRIM REAPER-like" evidence="3">
    <location>
        <begin position="27"/>
        <end position="220"/>
    </location>
</feature>
<evidence type="ECO:0000256" key="2">
    <source>
        <dbReference type="ARBA" id="ARBA00022729"/>
    </source>
</evidence>
<dbReference type="STRING" id="22663.A0A2I0I110"/>
<dbReference type="AlphaFoldDB" id="A0A2I0I110"/>
<name>A0A2I0I110_PUNGR</name>
<dbReference type="PANTHER" id="PTHR33227">
    <property type="entry name" value="STIGMA-SPECIFIC STIG1-LIKE PROTEIN 3"/>
    <property type="match status" value="1"/>
</dbReference>
<evidence type="ECO:0000313" key="4">
    <source>
        <dbReference type="EMBL" id="PKI37641.1"/>
    </source>
</evidence>
<evidence type="ECO:0000256" key="3">
    <source>
        <dbReference type="SAM" id="SignalP"/>
    </source>
</evidence>